<evidence type="ECO:0008006" key="3">
    <source>
        <dbReference type="Google" id="ProtNLM"/>
    </source>
</evidence>
<evidence type="ECO:0000313" key="1">
    <source>
        <dbReference type="EMBL" id="GBG94469.1"/>
    </source>
</evidence>
<gene>
    <name evidence="1" type="ORF">LFYK43_09280</name>
</gene>
<protein>
    <recommendedName>
        <fullName evidence="3">Acetyl-CoA carboxylase</fullName>
    </recommendedName>
</protein>
<dbReference type="EMBL" id="BFFP01000011">
    <property type="protein sequence ID" value="GBG94469.1"/>
    <property type="molecule type" value="Genomic_DNA"/>
</dbReference>
<organism evidence="1 2">
    <name type="scientific">Ligilactobacillus salitolerans</name>
    <dbReference type="NCBI Taxonomy" id="1808352"/>
    <lineage>
        <taxon>Bacteria</taxon>
        <taxon>Bacillati</taxon>
        <taxon>Bacillota</taxon>
        <taxon>Bacilli</taxon>
        <taxon>Lactobacillales</taxon>
        <taxon>Lactobacillaceae</taxon>
        <taxon>Ligilactobacillus</taxon>
    </lineage>
</organism>
<dbReference type="OrthoDB" id="2248172at2"/>
<comment type="caution">
    <text evidence="1">The sequence shown here is derived from an EMBL/GenBank/DDBJ whole genome shotgun (WGS) entry which is preliminary data.</text>
</comment>
<name>A0A401ISG3_9LACO</name>
<accession>A0A401ISG3</accession>
<dbReference type="AlphaFoldDB" id="A0A401ISG3"/>
<proteinExistence type="predicted"/>
<dbReference type="Proteomes" id="UP000286848">
    <property type="component" value="Unassembled WGS sequence"/>
</dbReference>
<evidence type="ECO:0000313" key="2">
    <source>
        <dbReference type="Proteomes" id="UP000286848"/>
    </source>
</evidence>
<sequence length="105" mass="13106">MISVKQQVDVMEERIEHYFQPHVRARYQIQIVNNTFDRTFNFFFLYKRGEENTHSIPIKVVREYDWVYFEQIVRELQHRVNFTLRFTGFKDQIWQSNGERIPRYL</sequence>
<keyword evidence="2" id="KW-1185">Reference proteome</keyword>
<reference evidence="1 2" key="1">
    <citation type="journal article" date="2019" name="Int. J. Syst. Evol. Microbiol.">
        <title>Lactobacillus salitolerans sp. nov., a novel lactic acid bacterium isolated from spent mushroom substrates.</title>
        <authorList>
            <person name="Tohno M."/>
            <person name="Tanizawa Y."/>
            <person name="Kojima Y."/>
            <person name="Sakamoto M."/>
            <person name="Nakamura Y."/>
            <person name="Ohkuma M."/>
            <person name="Kobayashi H."/>
        </authorList>
    </citation>
    <scope>NUCLEOTIDE SEQUENCE [LARGE SCALE GENOMIC DNA]</scope>
    <source>
        <strain evidence="1 2">YK43</strain>
    </source>
</reference>
<dbReference type="RefSeq" id="WP_124975895.1">
    <property type="nucleotide sequence ID" value="NZ_BFFP01000011.1"/>
</dbReference>